<dbReference type="PANTHER" id="PTHR30574:SF1">
    <property type="entry name" value="SULPHUR TRANSPORT DOMAIN-CONTAINING PROTEIN"/>
    <property type="match status" value="1"/>
</dbReference>
<keyword evidence="5 9" id="KW-0812">Transmembrane</keyword>
<dbReference type="EMBL" id="MTJY01000007">
    <property type="protein sequence ID" value="ONN75899.1"/>
    <property type="molecule type" value="Genomic_DNA"/>
</dbReference>
<gene>
    <name evidence="10" type="ORF">BWR10_00860</name>
</gene>
<dbReference type="GO" id="GO:0005886">
    <property type="term" value="C:plasma membrane"/>
    <property type="evidence" value="ECO:0007669"/>
    <property type="project" value="UniProtKB-SubCell"/>
</dbReference>
<keyword evidence="2" id="KW-0813">Transport</keyword>
<feature type="transmembrane region" description="Helical" evidence="9">
    <location>
        <begin position="404"/>
        <end position="424"/>
    </location>
</feature>
<comment type="caution">
    <text evidence="10">The sequence shown here is derived from an EMBL/GenBank/DDBJ whole genome shotgun (WGS) entry which is preliminary data.</text>
</comment>
<feature type="transmembrane region" description="Helical" evidence="9">
    <location>
        <begin position="162"/>
        <end position="181"/>
    </location>
</feature>
<dbReference type="PANTHER" id="PTHR30574">
    <property type="entry name" value="INNER MEMBRANE PROTEIN YEDE"/>
    <property type="match status" value="1"/>
</dbReference>
<sequence>MISKGFDRYGLNKHQPFIGLIVLILTGVWAIFLQRSSASLPIALFAGLMIGYILTRSRFGFAGGVKRIFYRGESSLTVALLVMLLTTALINFGIQWFAASKGAVPAWEITNANQALIPGTQNVRIGNISVMLGAFLFGMGMIMAGGCASGTLSDFGEGEGHAWIAFPFFILFAAPGQYFGYVLDNTAIGKIGINVWLPQYIGYWGAILLTIALLFGLYMLTKSYENKKKASGAWLHPQSDWADYEKPLPVNDTAPLKWLSWETYHKLFIERWSFLAGGIGLTLAASFIMITTNKAWGVTTPFVTLDQKFLQLFGMHFTSPAFDETAKAMSGPLWADGGTVRNIGIVAGALIAFLLAGRFKANLKMSLADFSGYALGGALMGLGSRMARGCNIGALYSSITNFSLHGYIFMLFLILGAAFAIKLFQGKLALCPTYLPNKLLKEDMQHE</sequence>
<evidence type="ECO:0000256" key="4">
    <source>
        <dbReference type="ARBA" id="ARBA00022519"/>
    </source>
</evidence>
<keyword evidence="4" id="KW-0997">Cell inner membrane</keyword>
<evidence type="ECO:0000256" key="9">
    <source>
        <dbReference type="SAM" id="Phobius"/>
    </source>
</evidence>
<comment type="similarity">
    <text evidence="8">Belongs to the TsuA/YedE (TC 9.B.102) family.</text>
</comment>
<protein>
    <submittedName>
        <fullName evidence="10">Uncharacterized protein</fullName>
    </submittedName>
</protein>
<feature type="transmembrane region" description="Helical" evidence="9">
    <location>
        <begin position="128"/>
        <end position="150"/>
    </location>
</feature>
<dbReference type="Pfam" id="PF04143">
    <property type="entry name" value="Sulf_transp"/>
    <property type="match status" value="1"/>
</dbReference>
<dbReference type="RefSeq" id="WP_005687429.1">
    <property type="nucleotide sequence ID" value="NZ_BSWG01000038.1"/>
</dbReference>
<keyword evidence="3" id="KW-1003">Cell membrane</keyword>
<feature type="transmembrane region" description="Helical" evidence="9">
    <location>
        <begin position="366"/>
        <end position="384"/>
    </location>
</feature>
<feature type="transmembrane region" description="Helical" evidence="9">
    <location>
        <begin position="339"/>
        <end position="359"/>
    </location>
</feature>
<dbReference type="InterPro" id="IPR007272">
    <property type="entry name" value="Sulf_transp_TsuA/YedE"/>
</dbReference>
<feature type="transmembrane region" description="Helical" evidence="9">
    <location>
        <begin position="201"/>
        <end position="220"/>
    </location>
</feature>
<accession>A0A1Y0DWP9</accession>
<evidence type="ECO:0000256" key="2">
    <source>
        <dbReference type="ARBA" id="ARBA00022448"/>
    </source>
</evidence>
<comment type="subcellular location">
    <subcellularLocation>
        <location evidence="1">Cell inner membrane</location>
        <topology evidence="1">Multi-pass membrane protein</topology>
    </subcellularLocation>
</comment>
<accession>A0A2A5L3J6</accession>
<reference evidence="10 11" key="1">
    <citation type="submission" date="2017-01" db="EMBL/GenBank/DDBJ databases">
        <title>In silico prediction, in vitro antibacterial spectrum and physicochemical properties of a putative bacteriocin produced by Lactobacillus rhamnosus strain L156.4.</title>
        <authorList>
            <person name="Silveira A.M."/>
            <person name="Monteiro A.S."/>
            <person name="Santos V.L."/>
            <person name="Nicoli J.R."/>
            <person name="Azevedo V."/>
            <person name="Soares S.C."/>
            <person name="Castro-Oliveira L."/>
            <person name="Dias-Souza M.V."/>
            <person name="Nardi R.M."/>
        </authorList>
    </citation>
    <scope>NUCLEOTIDE SEQUENCE [LARGE SCALE GENOMIC DNA]</scope>
    <source>
        <strain evidence="10 11">L156.4</strain>
    </source>
</reference>
<evidence type="ECO:0000256" key="3">
    <source>
        <dbReference type="ARBA" id="ARBA00022475"/>
    </source>
</evidence>
<feature type="transmembrane region" description="Helical" evidence="9">
    <location>
        <begin position="272"/>
        <end position="290"/>
    </location>
</feature>
<evidence type="ECO:0000313" key="10">
    <source>
        <dbReference type="EMBL" id="ONN75899.1"/>
    </source>
</evidence>
<feature type="transmembrane region" description="Helical" evidence="9">
    <location>
        <begin position="16"/>
        <end position="32"/>
    </location>
</feature>
<evidence type="ECO:0000256" key="1">
    <source>
        <dbReference type="ARBA" id="ARBA00004429"/>
    </source>
</evidence>
<keyword evidence="6 9" id="KW-1133">Transmembrane helix</keyword>
<evidence type="ECO:0000256" key="7">
    <source>
        <dbReference type="ARBA" id="ARBA00023136"/>
    </source>
</evidence>
<evidence type="ECO:0000256" key="5">
    <source>
        <dbReference type="ARBA" id="ARBA00022692"/>
    </source>
</evidence>
<evidence type="ECO:0000313" key="11">
    <source>
        <dbReference type="Proteomes" id="UP000189067"/>
    </source>
</evidence>
<proteinExistence type="inferred from homology"/>
<name>A0A1Y0DWP9_LACRH</name>
<keyword evidence="7 9" id="KW-0472">Membrane</keyword>
<evidence type="ECO:0000256" key="8">
    <source>
        <dbReference type="ARBA" id="ARBA00035655"/>
    </source>
</evidence>
<evidence type="ECO:0000256" key="6">
    <source>
        <dbReference type="ARBA" id="ARBA00022989"/>
    </source>
</evidence>
<feature type="transmembrane region" description="Helical" evidence="9">
    <location>
        <begin position="38"/>
        <end position="55"/>
    </location>
</feature>
<dbReference type="Proteomes" id="UP000189067">
    <property type="component" value="Unassembled WGS sequence"/>
</dbReference>
<organism evidence="10 11">
    <name type="scientific">Lacticaseibacillus rhamnosus</name>
    <name type="common">Lactobacillus rhamnosus</name>
    <dbReference type="NCBI Taxonomy" id="47715"/>
    <lineage>
        <taxon>Bacteria</taxon>
        <taxon>Bacillati</taxon>
        <taxon>Bacillota</taxon>
        <taxon>Bacilli</taxon>
        <taxon>Lactobacillales</taxon>
        <taxon>Lactobacillaceae</taxon>
        <taxon>Lacticaseibacillus</taxon>
    </lineage>
</organism>
<dbReference type="AlphaFoldDB" id="A0A1Y0DWP9"/>
<feature type="transmembrane region" description="Helical" evidence="9">
    <location>
        <begin position="76"/>
        <end position="98"/>
    </location>
</feature>